<dbReference type="Pfam" id="PF08850">
    <property type="entry name" value="DUF1820"/>
    <property type="match status" value="1"/>
</dbReference>
<feature type="region of interest" description="Disordered" evidence="1">
    <location>
        <begin position="83"/>
        <end position="108"/>
    </location>
</feature>
<proteinExistence type="predicted"/>
<dbReference type="RefSeq" id="WP_008042439.1">
    <property type="nucleotide sequence ID" value="NZ_CH724149.1"/>
</dbReference>
<dbReference type="HOGENOM" id="CLU_160631_0_0_6"/>
<accession>A4BC64</accession>
<dbReference type="Proteomes" id="UP000005953">
    <property type="component" value="Unassembled WGS sequence"/>
</dbReference>
<dbReference type="OrthoDB" id="5641137at2"/>
<protein>
    <recommendedName>
        <fullName evidence="4">DUF1820 domain-containing protein</fullName>
    </recommendedName>
</protein>
<dbReference type="InterPro" id="IPR014949">
    <property type="entry name" value="DUF1820"/>
</dbReference>
<name>A4BC64_9GAMM</name>
<sequence>MKKQESIYCVRFINQDKLYEIYCQHVYPSDMFGFLELEGFIFGERSQVLVDPGEERLAKEFSGVKRSFVPMHAVVRIDEVEKEGTPKISDSKGSATVTAFPATPPKKS</sequence>
<evidence type="ECO:0000313" key="3">
    <source>
        <dbReference type="Proteomes" id="UP000005953"/>
    </source>
</evidence>
<keyword evidence="3" id="KW-1185">Reference proteome</keyword>
<comment type="caution">
    <text evidence="2">The sequence shown here is derived from an EMBL/GenBank/DDBJ whole genome shotgun (WGS) entry which is preliminary data.</text>
</comment>
<dbReference type="STRING" id="314283.MED297_12942"/>
<dbReference type="PIRSF" id="PIRSF028538">
    <property type="entry name" value="DUF1820"/>
    <property type="match status" value="1"/>
</dbReference>
<dbReference type="EMBL" id="AAOE01000005">
    <property type="protein sequence ID" value="EAR10130.1"/>
    <property type="molecule type" value="Genomic_DNA"/>
</dbReference>
<organism evidence="2 3">
    <name type="scientific">Reinekea blandensis MED297</name>
    <dbReference type="NCBI Taxonomy" id="314283"/>
    <lineage>
        <taxon>Bacteria</taxon>
        <taxon>Pseudomonadati</taxon>
        <taxon>Pseudomonadota</taxon>
        <taxon>Gammaproteobacteria</taxon>
        <taxon>Oceanospirillales</taxon>
        <taxon>Saccharospirillaceae</taxon>
        <taxon>Reinekea</taxon>
    </lineage>
</organism>
<evidence type="ECO:0000313" key="2">
    <source>
        <dbReference type="EMBL" id="EAR10130.1"/>
    </source>
</evidence>
<evidence type="ECO:0008006" key="4">
    <source>
        <dbReference type="Google" id="ProtNLM"/>
    </source>
</evidence>
<dbReference type="AlphaFoldDB" id="A4BC64"/>
<gene>
    <name evidence="2" type="ORF">MED297_12942</name>
</gene>
<reference evidence="2 3" key="1">
    <citation type="submission" date="2006-02" db="EMBL/GenBank/DDBJ databases">
        <authorList>
            <person name="Pinhassi J."/>
            <person name="Pedros-Alio C."/>
            <person name="Ferriera S."/>
            <person name="Johnson J."/>
            <person name="Kravitz S."/>
            <person name="Halpern A."/>
            <person name="Remington K."/>
            <person name="Beeson K."/>
            <person name="Tran B."/>
            <person name="Rogers Y.-H."/>
            <person name="Friedman R."/>
            <person name="Venter J.C."/>
        </authorList>
    </citation>
    <scope>NUCLEOTIDE SEQUENCE [LARGE SCALE GENOMIC DNA]</scope>
    <source>
        <strain evidence="2 3">MED297</strain>
    </source>
</reference>
<evidence type="ECO:0000256" key="1">
    <source>
        <dbReference type="SAM" id="MobiDB-lite"/>
    </source>
</evidence>